<protein>
    <submittedName>
        <fullName evidence="6">LysR family transcriptional regulator</fullName>
    </submittedName>
</protein>
<evidence type="ECO:0000256" key="2">
    <source>
        <dbReference type="ARBA" id="ARBA00023015"/>
    </source>
</evidence>
<keyword evidence="2" id="KW-0805">Transcription regulation</keyword>
<keyword evidence="7" id="KW-1185">Reference proteome</keyword>
<dbReference type="SUPFAM" id="SSF46785">
    <property type="entry name" value="Winged helix' DNA-binding domain"/>
    <property type="match status" value="1"/>
</dbReference>
<reference evidence="6 7" key="1">
    <citation type="submission" date="2022-12" db="EMBL/GenBank/DDBJ databases">
        <authorList>
            <person name="Mo P."/>
        </authorList>
    </citation>
    <scope>NUCLEOTIDE SEQUENCE [LARGE SCALE GENOMIC DNA]</scope>
    <source>
        <strain evidence="6 7">HUAS 2-6</strain>
    </source>
</reference>
<evidence type="ECO:0000259" key="5">
    <source>
        <dbReference type="PROSITE" id="PS50931"/>
    </source>
</evidence>
<dbReference type="PRINTS" id="PR00039">
    <property type="entry name" value="HTHLYSR"/>
</dbReference>
<gene>
    <name evidence="6" type="ORF">O1G22_27070</name>
</gene>
<dbReference type="Gene3D" id="1.10.10.10">
    <property type="entry name" value="Winged helix-like DNA-binding domain superfamily/Winged helix DNA-binding domain"/>
    <property type="match status" value="1"/>
</dbReference>
<dbReference type="PANTHER" id="PTHR30346:SF0">
    <property type="entry name" value="HCA OPERON TRANSCRIPTIONAL ACTIVATOR HCAR"/>
    <property type="match status" value="1"/>
</dbReference>
<dbReference type="PANTHER" id="PTHR30346">
    <property type="entry name" value="TRANSCRIPTIONAL DUAL REGULATOR HCAR-RELATED"/>
    <property type="match status" value="1"/>
</dbReference>
<comment type="similarity">
    <text evidence="1">Belongs to the LysR transcriptional regulatory family.</text>
</comment>
<proteinExistence type="inferred from homology"/>
<evidence type="ECO:0000313" key="6">
    <source>
        <dbReference type="EMBL" id="WBO66207.1"/>
    </source>
</evidence>
<feature type="domain" description="HTH lysR-type" evidence="5">
    <location>
        <begin position="1"/>
        <end position="58"/>
    </location>
</feature>
<dbReference type="Pfam" id="PF00126">
    <property type="entry name" value="HTH_1"/>
    <property type="match status" value="1"/>
</dbReference>
<dbReference type="CDD" id="cd08414">
    <property type="entry name" value="PBP2_LTTR_aromatics_like"/>
    <property type="match status" value="1"/>
</dbReference>
<dbReference type="InterPro" id="IPR000847">
    <property type="entry name" value="LysR_HTH_N"/>
</dbReference>
<dbReference type="Gene3D" id="3.40.190.10">
    <property type="entry name" value="Periplasmic binding protein-like II"/>
    <property type="match status" value="2"/>
</dbReference>
<accession>A0ABY7P962</accession>
<organism evidence="6 7">
    <name type="scientific">Streptomyces camelliae</name>
    <dbReference type="NCBI Taxonomy" id="3004093"/>
    <lineage>
        <taxon>Bacteria</taxon>
        <taxon>Bacillati</taxon>
        <taxon>Actinomycetota</taxon>
        <taxon>Actinomycetes</taxon>
        <taxon>Kitasatosporales</taxon>
        <taxon>Streptomycetaceae</taxon>
        <taxon>Streptomyces</taxon>
    </lineage>
</organism>
<keyword evidence="4" id="KW-0804">Transcription</keyword>
<evidence type="ECO:0000256" key="3">
    <source>
        <dbReference type="ARBA" id="ARBA00023125"/>
    </source>
</evidence>
<dbReference type="PROSITE" id="PS50931">
    <property type="entry name" value="HTH_LYSR"/>
    <property type="match status" value="1"/>
</dbReference>
<evidence type="ECO:0000256" key="1">
    <source>
        <dbReference type="ARBA" id="ARBA00009437"/>
    </source>
</evidence>
<dbReference type="InterPro" id="IPR005119">
    <property type="entry name" value="LysR_subst-bd"/>
</dbReference>
<dbReference type="Pfam" id="PF03466">
    <property type="entry name" value="LysR_substrate"/>
    <property type="match status" value="1"/>
</dbReference>
<keyword evidence="3" id="KW-0238">DNA-binding</keyword>
<name>A0ABY7P962_9ACTN</name>
<dbReference type="InterPro" id="IPR036388">
    <property type="entry name" value="WH-like_DNA-bd_sf"/>
</dbReference>
<dbReference type="RefSeq" id="WP_270083695.1">
    <property type="nucleotide sequence ID" value="NZ_CP115300.1"/>
</dbReference>
<evidence type="ECO:0000313" key="7">
    <source>
        <dbReference type="Proteomes" id="UP001212326"/>
    </source>
</evidence>
<evidence type="ECO:0000256" key="4">
    <source>
        <dbReference type="ARBA" id="ARBA00023163"/>
    </source>
</evidence>
<sequence length="305" mass="32832">MELRQLRYFVAVAEELHFGRAAERLLIVQSAVSQQVRRLERELGTDLFDRSPRRVRLTEAGQRFLPAAREVLAAEQRARATVADYTAARADRLRVGTSTGMGDRLDQVLEVLAGQAPELRVELASAPTAVRLEQVARGELDAAFVRGVEEGPDGVRLVPVWQDRLLVVLGARHVLARQAELELAELAALPLYLTARRNNPPLVDLVVGACRDAGFEPVPGPAHSSLQDTLAALGAGTPGWSVVYASHAVQLATERVAFLPVREAGGHGTPLVLPTALAVRRTSPPARLGSLLDACRAVGASDHES</sequence>
<dbReference type="Proteomes" id="UP001212326">
    <property type="component" value="Chromosome"/>
</dbReference>
<dbReference type="SUPFAM" id="SSF53850">
    <property type="entry name" value="Periplasmic binding protein-like II"/>
    <property type="match status" value="1"/>
</dbReference>
<dbReference type="InterPro" id="IPR036390">
    <property type="entry name" value="WH_DNA-bd_sf"/>
</dbReference>
<dbReference type="EMBL" id="CP115300">
    <property type="protein sequence ID" value="WBO66207.1"/>
    <property type="molecule type" value="Genomic_DNA"/>
</dbReference>